<dbReference type="AlphaFoldDB" id="A0A6P8Y682"/>
<reference evidence="3" key="1">
    <citation type="submission" date="2025-08" db="UniProtKB">
        <authorList>
            <consortium name="RefSeq"/>
        </authorList>
    </citation>
    <scope>IDENTIFICATION</scope>
    <source>
        <tissue evidence="3">Total insect</tissue>
    </source>
</reference>
<dbReference type="InParanoid" id="A0A6P8Y682"/>
<dbReference type="GeneID" id="117639729"/>
<sequence length="384" mass="42913">MVPMETDKEYRHPKKRLRSDSIPKPGNSERPRGSWWCLDCHSAPSAGCMDDHDLRRPRVALRSGFRRLMKRGGLAGLDDGLQEMQDSAVLTALRMLSGPVHCKMSLQVEGREQAENSPDKLVVALTASRRTDAEPTHEQREPQPEQEFDERIDELDLGGSGALRRSPSYAALAPYADLPDLALALRRVRRRGVRRITGLDCSRDPAWSLELLRSAAATVEELQVMDPLEEHLAVVHAMPRLRRLKVESLDILRALDVQLPALAQPSSLQWLNVHGLSRASTQSLLRAHAASLDELWLLVGVGTGVTGVDDDGPFQYRPEWPGCRDLDAFLEQCGLRLSRLVLNRECPRGCRDCPAQAEAARRVLPGCTVECASCDRRDWEPECF</sequence>
<organism evidence="3">
    <name type="scientific">Thrips palmi</name>
    <name type="common">Melon thrips</name>
    <dbReference type="NCBI Taxonomy" id="161013"/>
    <lineage>
        <taxon>Eukaryota</taxon>
        <taxon>Metazoa</taxon>
        <taxon>Ecdysozoa</taxon>
        <taxon>Arthropoda</taxon>
        <taxon>Hexapoda</taxon>
        <taxon>Insecta</taxon>
        <taxon>Pterygota</taxon>
        <taxon>Neoptera</taxon>
        <taxon>Paraneoptera</taxon>
        <taxon>Thysanoptera</taxon>
        <taxon>Terebrantia</taxon>
        <taxon>Thripoidea</taxon>
        <taxon>Thripidae</taxon>
        <taxon>Thrips</taxon>
    </lineage>
</organism>
<feature type="region of interest" description="Disordered" evidence="1">
    <location>
        <begin position="1"/>
        <end position="32"/>
    </location>
</feature>
<protein>
    <submittedName>
        <fullName evidence="3">Uncharacterized protein LOC117639729</fullName>
    </submittedName>
</protein>
<dbReference type="Proteomes" id="UP000515158">
    <property type="component" value="Unplaced"/>
</dbReference>
<evidence type="ECO:0000313" key="2">
    <source>
        <dbReference type="Proteomes" id="UP000515158"/>
    </source>
</evidence>
<dbReference type="RefSeq" id="XP_034231496.1">
    <property type="nucleotide sequence ID" value="XM_034375605.1"/>
</dbReference>
<feature type="compositionally biased region" description="Basic and acidic residues" evidence="1">
    <location>
        <begin position="1"/>
        <end position="10"/>
    </location>
</feature>
<feature type="compositionally biased region" description="Basic and acidic residues" evidence="1">
    <location>
        <begin position="129"/>
        <end position="143"/>
    </location>
</feature>
<proteinExistence type="predicted"/>
<keyword evidence="2" id="KW-1185">Reference proteome</keyword>
<dbReference type="OrthoDB" id="8236350at2759"/>
<gene>
    <name evidence="3" type="primary">LOC117639729</name>
</gene>
<accession>A0A6P8Y682</accession>
<evidence type="ECO:0000256" key="1">
    <source>
        <dbReference type="SAM" id="MobiDB-lite"/>
    </source>
</evidence>
<evidence type="ECO:0000313" key="3">
    <source>
        <dbReference type="RefSeq" id="XP_034231496.1"/>
    </source>
</evidence>
<dbReference type="KEGG" id="tpal:117639729"/>
<name>A0A6P8Y682_THRPL</name>
<feature type="region of interest" description="Disordered" evidence="1">
    <location>
        <begin position="128"/>
        <end position="150"/>
    </location>
</feature>